<dbReference type="RefSeq" id="WP_137637214.1">
    <property type="nucleotide sequence ID" value="NZ_BJDN01000006.1"/>
</dbReference>
<accession>A0ABW3ECB9</accession>
<comment type="caution">
    <text evidence="1">The sequence shown here is derived from an EMBL/GenBank/DDBJ whole genome shotgun (WGS) entry which is preliminary data.</text>
</comment>
<name>A0ABW3ECB9_9LACO</name>
<evidence type="ECO:0000313" key="1">
    <source>
        <dbReference type="EMBL" id="MFD0897355.1"/>
    </source>
</evidence>
<evidence type="ECO:0000313" key="2">
    <source>
        <dbReference type="Proteomes" id="UP001597104"/>
    </source>
</evidence>
<dbReference type="Proteomes" id="UP001597104">
    <property type="component" value="Unassembled WGS sequence"/>
</dbReference>
<proteinExistence type="predicted"/>
<reference evidence="2" key="1">
    <citation type="journal article" date="2019" name="Int. J. Syst. Evol. Microbiol.">
        <title>The Global Catalogue of Microorganisms (GCM) 10K type strain sequencing project: providing services to taxonomists for standard genome sequencing and annotation.</title>
        <authorList>
            <consortium name="The Broad Institute Genomics Platform"/>
            <consortium name="The Broad Institute Genome Sequencing Center for Infectious Disease"/>
            <person name="Wu L."/>
            <person name="Ma J."/>
        </authorList>
    </citation>
    <scope>NUCLEOTIDE SEQUENCE [LARGE SCALE GENOMIC DNA]</scope>
    <source>
        <strain evidence="2">CCM 8925</strain>
    </source>
</reference>
<sequence>MTENSNYVKKIIKQVDILQSNKLDSEESINYFTGFMYSLILDKTVFKRNDELPDFIFNFFLKPFGSMQYKDYVYKSRTLLGARVCRHIIDDFNYSDTVKLSKIILNYLEKKYALGQDENAHKKLNSIANELSGWLNQ</sequence>
<dbReference type="EMBL" id="JBHTIO010000032">
    <property type="protein sequence ID" value="MFD0897355.1"/>
    <property type="molecule type" value="Genomic_DNA"/>
</dbReference>
<organism evidence="1 2">
    <name type="scientific">Loigolactobacillus binensis</name>
    <dbReference type="NCBI Taxonomy" id="2559922"/>
    <lineage>
        <taxon>Bacteria</taxon>
        <taxon>Bacillati</taxon>
        <taxon>Bacillota</taxon>
        <taxon>Bacilli</taxon>
        <taxon>Lactobacillales</taxon>
        <taxon>Lactobacillaceae</taxon>
        <taxon>Loigolactobacillus</taxon>
    </lineage>
</organism>
<protein>
    <submittedName>
        <fullName evidence="1">Uncharacterized protein</fullName>
    </submittedName>
</protein>
<keyword evidence="2" id="KW-1185">Reference proteome</keyword>
<gene>
    <name evidence="1" type="ORF">ACFQZ7_06335</name>
</gene>